<gene>
    <name evidence="9" type="ORF">A2519_17235</name>
</gene>
<dbReference type="SMART" id="SM00893">
    <property type="entry name" value="ETF"/>
    <property type="match status" value="1"/>
</dbReference>
<dbReference type="SUPFAM" id="SSF52402">
    <property type="entry name" value="Adenine nucleotide alpha hydrolases-like"/>
    <property type="match status" value="1"/>
</dbReference>
<evidence type="ECO:0000313" key="9">
    <source>
        <dbReference type="EMBL" id="OGK00998.1"/>
    </source>
</evidence>
<feature type="binding site" evidence="6">
    <location>
        <position position="296"/>
    </location>
    <ligand>
        <name>FAD</name>
        <dbReference type="ChEBI" id="CHEBI:57692"/>
    </ligand>
</feature>
<evidence type="ECO:0000259" key="8">
    <source>
        <dbReference type="SMART" id="SM00893"/>
    </source>
</evidence>
<keyword evidence="5" id="KW-0249">Electron transport</keyword>
<feature type="domain" description="Electron transfer flavoprotein alpha/beta-subunit N-terminal" evidence="8">
    <location>
        <begin position="6"/>
        <end position="193"/>
    </location>
</feature>
<comment type="cofactor">
    <cofactor evidence="6">
        <name>FAD</name>
        <dbReference type="ChEBI" id="CHEBI:57692"/>
    </cofactor>
    <text evidence="6">Binds 1 FAD per dimer.</text>
</comment>
<keyword evidence="4 6" id="KW-0274">FAD</keyword>
<dbReference type="EMBL" id="MFYX01000136">
    <property type="protein sequence ID" value="OGK00998.1"/>
    <property type="molecule type" value="Genomic_DNA"/>
</dbReference>
<dbReference type="Pfam" id="PF00766">
    <property type="entry name" value="ETF_alpha"/>
    <property type="match status" value="1"/>
</dbReference>
<dbReference type="Gene3D" id="3.40.50.620">
    <property type="entry name" value="HUPs"/>
    <property type="match status" value="1"/>
</dbReference>
<dbReference type="InterPro" id="IPR018206">
    <property type="entry name" value="ETF_asu_C_CS"/>
</dbReference>
<dbReference type="AlphaFoldDB" id="A0A1F7F316"/>
<comment type="caution">
    <text evidence="9">The sequence shown here is derived from an EMBL/GenBank/DDBJ whole genome shotgun (WGS) entry which is preliminary data.</text>
</comment>
<evidence type="ECO:0000256" key="3">
    <source>
        <dbReference type="ARBA" id="ARBA00022630"/>
    </source>
</evidence>
<keyword evidence="3" id="KW-0285">Flavoprotein</keyword>
<dbReference type="PIRSF" id="PIRSF000089">
    <property type="entry name" value="Electra_flavoP_a"/>
    <property type="match status" value="1"/>
</dbReference>
<protein>
    <submittedName>
        <fullName evidence="9">Electron transfer flavoprotein subunit alpha</fullName>
    </submittedName>
</protein>
<evidence type="ECO:0000256" key="6">
    <source>
        <dbReference type="PIRSR" id="PIRSR000089-1"/>
    </source>
</evidence>
<feature type="binding site" evidence="6">
    <location>
        <begin position="244"/>
        <end position="245"/>
    </location>
    <ligand>
        <name>FAD</name>
        <dbReference type="ChEBI" id="CHEBI:57692"/>
    </ligand>
</feature>
<dbReference type="Proteomes" id="UP000179243">
    <property type="component" value="Unassembled WGS sequence"/>
</dbReference>
<evidence type="ECO:0000256" key="5">
    <source>
        <dbReference type="ARBA" id="ARBA00022982"/>
    </source>
</evidence>
<dbReference type="PROSITE" id="PS00696">
    <property type="entry name" value="ETF_ALPHA"/>
    <property type="match status" value="1"/>
</dbReference>
<dbReference type="Pfam" id="PF01012">
    <property type="entry name" value="ETF"/>
    <property type="match status" value="1"/>
</dbReference>
<accession>A0A1F7F316</accession>
<proteinExistence type="inferred from homology"/>
<dbReference type="PANTHER" id="PTHR43153">
    <property type="entry name" value="ELECTRON TRANSFER FLAVOPROTEIN ALPHA"/>
    <property type="match status" value="1"/>
</dbReference>
<feature type="binding site" evidence="6">
    <location>
        <position position="219"/>
    </location>
    <ligand>
        <name>FAD</name>
        <dbReference type="ChEBI" id="CHEBI:57692"/>
    </ligand>
</feature>
<reference evidence="9 10" key="1">
    <citation type="journal article" date="2016" name="Nat. Commun.">
        <title>Thousands of microbial genomes shed light on interconnected biogeochemical processes in an aquifer system.</title>
        <authorList>
            <person name="Anantharaman K."/>
            <person name="Brown C.T."/>
            <person name="Hug L.A."/>
            <person name="Sharon I."/>
            <person name="Castelle C.J."/>
            <person name="Probst A.J."/>
            <person name="Thomas B.C."/>
            <person name="Singh A."/>
            <person name="Wilkins M.J."/>
            <person name="Karaoz U."/>
            <person name="Brodie E.L."/>
            <person name="Williams K.H."/>
            <person name="Hubbard S.S."/>
            <person name="Banfield J.F."/>
        </authorList>
    </citation>
    <scope>NUCLEOTIDE SEQUENCE [LARGE SCALE GENOMIC DNA]</scope>
</reference>
<dbReference type="InterPro" id="IPR014730">
    <property type="entry name" value="ETF_a/b_N"/>
</dbReference>
<organism evidence="9 10">
    <name type="scientific">Candidatus Raymondbacteria bacterium RIFOXYD12_FULL_49_13</name>
    <dbReference type="NCBI Taxonomy" id="1817890"/>
    <lineage>
        <taxon>Bacteria</taxon>
        <taxon>Raymondiibacteriota</taxon>
    </lineage>
</organism>
<comment type="similarity">
    <text evidence="1">Belongs to the ETF alpha-subunit/FixB family.</text>
</comment>
<feature type="region of interest" description="Disordered" evidence="7">
    <location>
        <begin position="160"/>
        <end position="179"/>
    </location>
</feature>
<dbReference type="PANTHER" id="PTHR43153:SF1">
    <property type="entry name" value="ELECTRON TRANSFER FLAVOPROTEIN SUBUNIT ALPHA, MITOCHONDRIAL"/>
    <property type="match status" value="1"/>
</dbReference>
<dbReference type="InterPro" id="IPR029035">
    <property type="entry name" value="DHS-like_NAD/FAD-binding_dom"/>
</dbReference>
<dbReference type="InterPro" id="IPR033947">
    <property type="entry name" value="ETF_alpha_N"/>
</dbReference>
<evidence type="ECO:0000256" key="1">
    <source>
        <dbReference type="ARBA" id="ARBA00005817"/>
    </source>
</evidence>
<dbReference type="InterPro" id="IPR014731">
    <property type="entry name" value="ETF_asu_C"/>
</dbReference>
<dbReference type="Gene3D" id="3.40.50.1220">
    <property type="entry name" value="TPP-binding domain"/>
    <property type="match status" value="1"/>
</dbReference>
<evidence type="ECO:0000256" key="7">
    <source>
        <dbReference type="SAM" id="MobiDB-lite"/>
    </source>
</evidence>
<dbReference type="SUPFAM" id="SSF52467">
    <property type="entry name" value="DHS-like NAD/FAD-binding domain"/>
    <property type="match status" value="1"/>
</dbReference>
<sequence length="333" mass="36080">MDYKGIWILAEQSAGRVQVISHELLTRGRDLAGKRQTELTAVIFGNNINNNDLQELIERGADRVLAMEAFALEHFLIEPYAACMLHLITQYRPEIIIAGATSTGRTLMPYVAIKATAGLTADCTVLDIEEGTGNLLQTRPAIGGNILATIKTPKCRPQMATVRPQSTQPAPRQAGRKGTVERLQAPSHLLVSRMQRINFVKNQEEHGLAHANAIVSVGRGIKKGENLKIIHPLIKALGAALGASREVIDRGWLSYSHQVGLSGKTVNPKLYVAVGISGSIQHLAGMQTSENIIAINSDPDAQIFRVADIGVAGNLFDIVPVLAEKIRQARMIS</sequence>
<dbReference type="InterPro" id="IPR001308">
    <property type="entry name" value="ETF_a/FixB"/>
</dbReference>
<dbReference type="InterPro" id="IPR014729">
    <property type="entry name" value="Rossmann-like_a/b/a_fold"/>
</dbReference>
<dbReference type="GO" id="GO:0009055">
    <property type="term" value="F:electron transfer activity"/>
    <property type="evidence" value="ECO:0007669"/>
    <property type="project" value="InterPro"/>
</dbReference>
<name>A0A1F7F316_UNCRA</name>
<dbReference type="GO" id="GO:0050660">
    <property type="term" value="F:flavin adenine dinucleotide binding"/>
    <property type="evidence" value="ECO:0007669"/>
    <property type="project" value="InterPro"/>
</dbReference>
<evidence type="ECO:0000256" key="4">
    <source>
        <dbReference type="ARBA" id="ARBA00022827"/>
    </source>
</evidence>
<evidence type="ECO:0000256" key="2">
    <source>
        <dbReference type="ARBA" id="ARBA00022448"/>
    </source>
</evidence>
<dbReference type="CDD" id="cd01715">
    <property type="entry name" value="ETF_alpha"/>
    <property type="match status" value="1"/>
</dbReference>
<keyword evidence="2" id="KW-0813">Transport</keyword>
<dbReference type="GO" id="GO:0033539">
    <property type="term" value="P:fatty acid beta-oxidation using acyl-CoA dehydrogenase"/>
    <property type="evidence" value="ECO:0007669"/>
    <property type="project" value="TreeGrafter"/>
</dbReference>
<feature type="binding site" evidence="6">
    <location>
        <begin position="275"/>
        <end position="282"/>
    </location>
    <ligand>
        <name>FAD</name>
        <dbReference type="ChEBI" id="CHEBI:57692"/>
    </ligand>
</feature>
<feature type="binding site" evidence="6">
    <location>
        <begin position="258"/>
        <end position="262"/>
    </location>
    <ligand>
        <name>FAD</name>
        <dbReference type="ChEBI" id="CHEBI:57692"/>
    </ligand>
</feature>
<evidence type="ECO:0000313" key="10">
    <source>
        <dbReference type="Proteomes" id="UP000179243"/>
    </source>
</evidence>